<gene>
    <name evidence="2" type="ORF">BDA96_06G268400</name>
</gene>
<reference evidence="2" key="2">
    <citation type="submission" date="2020-10" db="EMBL/GenBank/DDBJ databases">
        <authorList>
            <person name="Cooper E.A."/>
            <person name="Brenton Z.W."/>
            <person name="Flinn B.S."/>
            <person name="Jenkins J."/>
            <person name="Shu S."/>
            <person name="Flowers D."/>
            <person name="Luo F."/>
            <person name="Wang Y."/>
            <person name="Xia P."/>
            <person name="Barry K."/>
            <person name="Daum C."/>
            <person name="Lipzen A."/>
            <person name="Yoshinaga Y."/>
            <person name="Schmutz J."/>
            <person name="Saski C."/>
            <person name="Vermerris W."/>
            <person name="Kresovich S."/>
        </authorList>
    </citation>
    <scope>NUCLEOTIDE SEQUENCE</scope>
</reference>
<evidence type="ECO:0000313" key="3">
    <source>
        <dbReference type="Proteomes" id="UP000807115"/>
    </source>
</evidence>
<evidence type="ECO:0000313" key="2">
    <source>
        <dbReference type="EMBL" id="KAG0527845.1"/>
    </source>
</evidence>
<feature type="compositionally biased region" description="Low complexity" evidence="1">
    <location>
        <begin position="23"/>
        <end position="36"/>
    </location>
</feature>
<name>A0A921UEB3_SORBI</name>
<organism evidence="2 3">
    <name type="scientific">Sorghum bicolor</name>
    <name type="common">Sorghum</name>
    <name type="synonym">Sorghum vulgare</name>
    <dbReference type="NCBI Taxonomy" id="4558"/>
    <lineage>
        <taxon>Eukaryota</taxon>
        <taxon>Viridiplantae</taxon>
        <taxon>Streptophyta</taxon>
        <taxon>Embryophyta</taxon>
        <taxon>Tracheophyta</taxon>
        <taxon>Spermatophyta</taxon>
        <taxon>Magnoliopsida</taxon>
        <taxon>Liliopsida</taxon>
        <taxon>Poales</taxon>
        <taxon>Poaceae</taxon>
        <taxon>PACMAD clade</taxon>
        <taxon>Panicoideae</taxon>
        <taxon>Andropogonodae</taxon>
        <taxon>Andropogoneae</taxon>
        <taxon>Sorghinae</taxon>
        <taxon>Sorghum</taxon>
    </lineage>
</organism>
<evidence type="ECO:0000256" key="1">
    <source>
        <dbReference type="SAM" id="MobiDB-lite"/>
    </source>
</evidence>
<protein>
    <submittedName>
        <fullName evidence="2">Uncharacterized protein</fullName>
    </submittedName>
</protein>
<reference evidence="2" key="1">
    <citation type="journal article" date="2019" name="BMC Genomics">
        <title>A new reference genome for Sorghum bicolor reveals high levels of sequence similarity between sweet and grain genotypes: implications for the genetics of sugar metabolism.</title>
        <authorList>
            <person name="Cooper E.A."/>
            <person name="Brenton Z.W."/>
            <person name="Flinn B.S."/>
            <person name="Jenkins J."/>
            <person name="Shu S."/>
            <person name="Flowers D."/>
            <person name="Luo F."/>
            <person name="Wang Y."/>
            <person name="Xia P."/>
            <person name="Barry K."/>
            <person name="Daum C."/>
            <person name="Lipzen A."/>
            <person name="Yoshinaga Y."/>
            <person name="Schmutz J."/>
            <person name="Saski C."/>
            <person name="Vermerris W."/>
            <person name="Kresovich S."/>
        </authorList>
    </citation>
    <scope>NUCLEOTIDE SEQUENCE</scope>
</reference>
<comment type="caution">
    <text evidence="2">The sequence shown here is derived from an EMBL/GenBank/DDBJ whole genome shotgun (WGS) entry which is preliminary data.</text>
</comment>
<dbReference type="Proteomes" id="UP000807115">
    <property type="component" value="Chromosome 6"/>
</dbReference>
<dbReference type="EMBL" id="CM027685">
    <property type="protein sequence ID" value="KAG0527845.1"/>
    <property type="molecule type" value="Genomic_DNA"/>
</dbReference>
<feature type="non-terminal residue" evidence="2">
    <location>
        <position position="1"/>
    </location>
</feature>
<accession>A0A921UEB3</accession>
<proteinExistence type="predicted"/>
<sequence length="72" mass="7293">QGSRHAGYLVRAGGVSLQRASKKPAASASATSASASGRGEPGQRSHTCPLHLEPRAGSAGRGRCRHDSARAS</sequence>
<feature type="region of interest" description="Disordered" evidence="1">
    <location>
        <begin position="1"/>
        <end position="72"/>
    </location>
</feature>
<dbReference type="AlphaFoldDB" id="A0A921UEB3"/>